<dbReference type="InterPro" id="IPR005025">
    <property type="entry name" value="FMN_Rdtase-like_dom"/>
</dbReference>
<reference evidence="7 9" key="1">
    <citation type="journal article" date="2016" name="Genome Announc.">
        <title>Draft Genome Sequence of the Rumen Methanogen Methanobrevibacter olleyae YLM1.</title>
        <authorList>
            <person name="Kelly W.J."/>
            <person name="Li D."/>
            <person name="Lambie S.C."/>
            <person name="Cox F."/>
            <person name="Attwood G.T."/>
            <person name="Altermann E."/>
            <person name="Leahy S.C."/>
        </authorList>
    </citation>
    <scope>NUCLEOTIDE SEQUENCE [LARGE SCALE GENOMIC DNA]</scope>
    <source>
        <strain evidence="7 9">YLM1</strain>
    </source>
</reference>
<comment type="cofactor">
    <cofactor evidence="2">
        <name>[4Fe-4S] cluster</name>
        <dbReference type="ChEBI" id="CHEBI:49883"/>
    </cofactor>
</comment>
<evidence type="ECO:0000313" key="8">
    <source>
        <dbReference type="EMBL" id="SFL38421.1"/>
    </source>
</evidence>
<dbReference type="STRING" id="294671.YLM1_0928"/>
<evidence type="ECO:0000256" key="5">
    <source>
        <dbReference type="ARBA" id="ARBA00038292"/>
    </source>
</evidence>
<dbReference type="Proteomes" id="UP000066376">
    <property type="component" value="Chromosome"/>
</dbReference>
<dbReference type="GeneID" id="28489227"/>
<sequence length="168" mass="18797">MKKIMILNGAARKKGNTAGLINSFKEGALSSGNEIREFYLQTMNIKGCLGCLTCIENNGKCIQEDDMKEVCEAFNWADVLVFASPVYFGTITGTLKTAIDRLYSEYNPRKVSKIKKETVLIMTAGAPIYEIPLMWYSIFERFMGWKNLGSILGSEKIEEAKNLGKSIK</sequence>
<comment type="similarity">
    <text evidence="5">Belongs to the SsuE family. Isf subfamily.</text>
</comment>
<keyword evidence="4" id="KW-0288">FMN</keyword>
<dbReference type="Proteomes" id="UP000183442">
    <property type="component" value="Unassembled WGS sequence"/>
</dbReference>
<evidence type="ECO:0000313" key="7">
    <source>
        <dbReference type="EMBL" id="AMK15485.1"/>
    </source>
</evidence>
<dbReference type="PANTHER" id="PTHR43278">
    <property type="entry name" value="NAD(P)H-DEPENDENT FMN-CONTAINING OXIDOREDUCTASE YWQN-RELATED"/>
    <property type="match status" value="1"/>
</dbReference>
<reference evidence="9" key="2">
    <citation type="submission" date="2016-02" db="EMBL/GenBank/DDBJ databases">
        <title>The draft genome sequence of the rumen methanogen Methanobrevibacter olleyae YLM1.</title>
        <authorList>
            <consortium name="New Zealand Agricultural Greenhouse Gas Research Centre/Pastoral Greenhouse Gas Research Consortium"/>
            <person name="Kelly W.J."/>
            <person name="Li D."/>
            <person name="Lambie S.C."/>
            <person name="Attwood G.T."/>
            <person name="Altermann E."/>
            <person name="Leahy S.C."/>
        </authorList>
    </citation>
    <scope>NUCLEOTIDE SEQUENCE [LARGE SCALE GENOMIC DNA]</scope>
    <source>
        <strain evidence="9">YLM1</strain>
    </source>
</reference>
<dbReference type="RefSeq" id="WP_067146775.1">
    <property type="nucleotide sequence ID" value="NZ_CP014265.1"/>
</dbReference>
<dbReference type="PANTHER" id="PTHR43278:SF2">
    <property type="entry name" value="IRON-SULFUR FLAVOPROTEIN"/>
    <property type="match status" value="1"/>
</dbReference>
<comment type="cofactor">
    <cofactor evidence="1">
        <name>FMN</name>
        <dbReference type="ChEBI" id="CHEBI:58210"/>
    </cofactor>
</comment>
<protein>
    <submittedName>
        <fullName evidence="7">NADPH-dependent FMN reductase</fullName>
    </submittedName>
</protein>
<evidence type="ECO:0000313" key="10">
    <source>
        <dbReference type="Proteomes" id="UP000183442"/>
    </source>
</evidence>
<evidence type="ECO:0000313" key="9">
    <source>
        <dbReference type="Proteomes" id="UP000066376"/>
    </source>
</evidence>
<organism evidence="7 9">
    <name type="scientific">Methanobrevibacter olleyae</name>
    <dbReference type="NCBI Taxonomy" id="294671"/>
    <lineage>
        <taxon>Archaea</taxon>
        <taxon>Methanobacteriati</taxon>
        <taxon>Methanobacteriota</taxon>
        <taxon>Methanomada group</taxon>
        <taxon>Methanobacteria</taxon>
        <taxon>Methanobacteriales</taxon>
        <taxon>Methanobacteriaceae</taxon>
        <taxon>Methanobrevibacter</taxon>
    </lineage>
</organism>
<name>A0A126R1G6_METOL</name>
<evidence type="ECO:0000259" key="6">
    <source>
        <dbReference type="Pfam" id="PF03358"/>
    </source>
</evidence>
<evidence type="ECO:0000256" key="3">
    <source>
        <dbReference type="ARBA" id="ARBA00022630"/>
    </source>
</evidence>
<dbReference type="OrthoDB" id="9059at2157"/>
<dbReference type="Gene3D" id="3.40.50.360">
    <property type="match status" value="1"/>
</dbReference>
<dbReference type="InterPro" id="IPR029039">
    <property type="entry name" value="Flavoprotein-like_sf"/>
</dbReference>
<dbReference type="GO" id="GO:0016491">
    <property type="term" value="F:oxidoreductase activity"/>
    <property type="evidence" value="ECO:0007669"/>
    <property type="project" value="InterPro"/>
</dbReference>
<keyword evidence="3" id="KW-0285">Flavoprotein</keyword>
<proteinExistence type="inferred from homology"/>
<dbReference type="Pfam" id="PF03358">
    <property type="entry name" value="FMN_red"/>
    <property type="match status" value="1"/>
</dbReference>
<reference evidence="8" key="4">
    <citation type="submission" date="2016-10" db="EMBL/GenBank/DDBJ databases">
        <authorList>
            <person name="de Groot N.N."/>
        </authorList>
    </citation>
    <scope>NUCLEOTIDE SEQUENCE [LARGE SCALE GENOMIC DNA]</scope>
    <source>
        <strain evidence="8">DSM 16632</strain>
    </source>
</reference>
<dbReference type="EMBL" id="CP014265">
    <property type="protein sequence ID" value="AMK15485.1"/>
    <property type="molecule type" value="Genomic_DNA"/>
</dbReference>
<reference evidence="10" key="3">
    <citation type="submission" date="2016-10" db="EMBL/GenBank/DDBJ databases">
        <authorList>
            <person name="Varghese N."/>
        </authorList>
    </citation>
    <scope>NUCLEOTIDE SEQUENCE [LARGE SCALE GENOMIC DNA]</scope>
    <source>
        <strain evidence="10">DSM 16632</strain>
    </source>
</reference>
<dbReference type="PATRIC" id="fig|294671.3.peg.972"/>
<keyword evidence="9" id="KW-1185">Reference proteome</keyword>
<gene>
    <name evidence="8" type="ORF">SAMN02910297_00751</name>
    <name evidence="7" type="ORF">YLM1_0928</name>
</gene>
<accession>A0A126R1G6</accession>
<evidence type="ECO:0000256" key="4">
    <source>
        <dbReference type="ARBA" id="ARBA00022643"/>
    </source>
</evidence>
<dbReference type="AlphaFoldDB" id="A0A126R1G6"/>
<evidence type="ECO:0000256" key="2">
    <source>
        <dbReference type="ARBA" id="ARBA00001966"/>
    </source>
</evidence>
<dbReference type="SUPFAM" id="SSF52218">
    <property type="entry name" value="Flavoproteins"/>
    <property type="match status" value="1"/>
</dbReference>
<dbReference type="InterPro" id="IPR051796">
    <property type="entry name" value="ISF_SsuE-like"/>
</dbReference>
<evidence type="ECO:0000256" key="1">
    <source>
        <dbReference type="ARBA" id="ARBA00001917"/>
    </source>
</evidence>
<dbReference type="KEGG" id="mol:YLM1_0928"/>
<dbReference type="EMBL" id="FOTL01000008">
    <property type="protein sequence ID" value="SFL38421.1"/>
    <property type="molecule type" value="Genomic_DNA"/>
</dbReference>
<feature type="domain" description="NADPH-dependent FMN reductase-like" evidence="6">
    <location>
        <begin position="3"/>
        <end position="124"/>
    </location>
</feature>